<dbReference type="InterPro" id="IPR051935">
    <property type="entry name" value="HSDL2"/>
</dbReference>
<dbReference type="RefSeq" id="WP_150032338.1">
    <property type="nucleotide sequence ID" value="NZ_VWSH01000002.1"/>
</dbReference>
<reference evidence="6 7" key="1">
    <citation type="submission" date="2019-09" db="EMBL/GenBank/DDBJ databases">
        <title>Genome sequence and assembly of Taibaiella sp.</title>
        <authorList>
            <person name="Chhetri G."/>
        </authorList>
    </citation>
    <scope>NUCLEOTIDE SEQUENCE [LARGE SCALE GENOMIC DNA]</scope>
    <source>
        <strain evidence="6 7">KVB11</strain>
    </source>
</reference>
<dbReference type="PRINTS" id="PR00081">
    <property type="entry name" value="GDHRDH"/>
</dbReference>
<keyword evidence="7" id="KW-1185">Reference proteome</keyword>
<dbReference type="PANTHER" id="PTHR42808">
    <property type="entry name" value="HYDROXYSTEROID DEHYDROGENASE-LIKE PROTEIN 2"/>
    <property type="match status" value="1"/>
</dbReference>
<dbReference type="InterPro" id="IPR002347">
    <property type="entry name" value="SDR_fam"/>
</dbReference>
<dbReference type="InterPro" id="IPR036291">
    <property type="entry name" value="NAD(P)-bd_dom_sf"/>
</dbReference>
<dbReference type="EMBL" id="VWSH01000002">
    <property type="protein sequence ID" value="KAA5534659.1"/>
    <property type="molecule type" value="Genomic_DNA"/>
</dbReference>
<comment type="similarity">
    <text evidence="2">Belongs to the short-chain dehydrogenases/reductases (SDR) family.</text>
</comment>
<dbReference type="FunFam" id="3.40.50.720:FF:000301">
    <property type="entry name" value="Hydroxysteroid dehydrogenase like 2"/>
    <property type="match status" value="1"/>
</dbReference>
<keyword evidence="5" id="KW-0576">Peroxisome</keyword>
<dbReference type="Gene3D" id="3.40.50.720">
    <property type="entry name" value="NAD(P)-binding Rossmann-like Domain"/>
    <property type="match status" value="1"/>
</dbReference>
<comment type="subcellular location">
    <subcellularLocation>
        <location evidence="1">Peroxisome</location>
    </subcellularLocation>
</comment>
<keyword evidence="4" id="KW-0560">Oxidoreductase</keyword>
<evidence type="ECO:0000313" key="7">
    <source>
        <dbReference type="Proteomes" id="UP000323632"/>
    </source>
</evidence>
<accession>A0A5M6CND6</accession>
<dbReference type="Pfam" id="PF00106">
    <property type="entry name" value="adh_short"/>
    <property type="match status" value="1"/>
</dbReference>
<sequence length="273" mass="29457">MGLFENRTFFITGASRGIGKAIALKLAGEGANIVIAAKSTEENPKLGGTIFSAAKEVEDAGGKALAVQCDIRNEENIQEAVAKAVAHFGGIDAVINNASAISLTNTETTESKRFDLMHDINVRGTFLVTKHCIPHLLKSGNAHILTLSPPIDLNPKWLGAHIAYTMSKYNMTMMAMGWAEEFKGRNIASNSLWPVTTIATAAVNNLLGGDYLIQRSRTTDIIADAVFYIMQQASGTLTGRQLLDEEILKEAGITDFTHYAVNTANGLQKDLFL</sequence>
<proteinExistence type="inferred from homology"/>
<comment type="caution">
    <text evidence="6">The sequence shown here is derived from an EMBL/GenBank/DDBJ whole genome shotgun (WGS) entry which is preliminary data.</text>
</comment>
<keyword evidence="3" id="KW-0521">NADP</keyword>
<name>A0A5M6CND6_9BACT</name>
<dbReference type="AlphaFoldDB" id="A0A5M6CND6"/>
<dbReference type="GO" id="GO:0016491">
    <property type="term" value="F:oxidoreductase activity"/>
    <property type="evidence" value="ECO:0007669"/>
    <property type="project" value="UniProtKB-KW"/>
</dbReference>
<evidence type="ECO:0000256" key="3">
    <source>
        <dbReference type="ARBA" id="ARBA00022857"/>
    </source>
</evidence>
<protein>
    <submittedName>
        <fullName evidence="6">NAD(P)-dependent oxidoreductase</fullName>
    </submittedName>
</protein>
<dbReference type="SUPFAM" id="SSF51735">
    <property type="entry name" value="NAD(P)-binding Rossmann-fold domains"/>
    <property type="match status" value="1"/>
</dbReference>
<evidence type="ECO:0000256" key="4">
    <source>
        <dbReference type="ARBA" id="ARBA00023002"/>
    </source>
</evidence>
<organism evidence="6 7">
    <name type="scientific">Taibaiella lutea</name>
    <dbReference type="NCBI Taxonomy" id="2608001"/>
    <lineage>
        <taxon>Bacteria</taxon>
        <taxon>Pseudomonadati</taxon>
        <taxon>Bacteroidota</taxon>
        <taxon>Chitinophagia</taxon>
        <taxon>Chitinophagales</taxon>
        <taxon>Chitinophagaceae</taxon>
        <taxon>Taibaiella</taxon>
    </lineage>
</organism>
<dbReference type="PANTHER" id="PTHR42808:SF3">
    <property type="entry name" value="HYDROXYSTEROID DEHYDROGENASE-LIKE PROTEIN 2"/>
    <property type="match status" value="1"/>
</dbReference>
<evidence type="ECO:0000313" key="6">
    <source>
        <dbReference type="EMBL" id="KAA5534659.1"/>
    </source>
</evidence>
<evidence type="ECO:0000256" key="1">
    <source>
        <dbReference type="ARBA" id="ARBA00004275"/>
    </source>
</evidence>
<dbReference type="NCBIfam" id="NF006133">
    <property type="entry name" value="PRK08278.1"/>
    <property type="match status" value="1"/>
</dbReference>
<gene>
    <name evidence="6" type="ORF">F0919_08575</name>
</gene>
<evidence type="ECO:0000256" key="2">
    <source>
        <dbReference type="ARBA" id="ARBA00006484"/>
    </source>
</evidence>
<evidence type="ECO:0000256" key="5">
    <source>
        <dbReference type="ARBA" id="ARBA00023140"/>
    </source>
</evidence>
<dbReference type="Proteomes" id="UP000323632">
    <property type="component" value="Unassembled WGS sequence"/>
</dbReference>